<comment type="caution">
    <text evidence="2">The sequence shown here is derived from an EMBL/GenBank/DDBJ whole genome shotgun (WGS) entry which is preliminary data.</text>
</comment>
<feature type="chain" id="PRO_5001990163" evidence="1">
    <location>
        <begin position="22"/>
        <end position="51"/>
    </location>
</feature>
<evidence type="ECO:0000256" key="1">
    <source>
        <dbReference type="SAM" id="SignalP"/>
    </source>
</evidence>
<dbReference type="Proteomes" id="UP000030104">
    <property type="component" value="Unassembled WGS sequence"/>
</dbReference>
<name>A0A0A2KCS2_PENIT</name>
<sequence>MVNLPGSLLLLLTIIYRLCLTYSPNLREVYRFLNGTRTSQSDPTVTSPSRT</sequence>
<dbReference type="HOGENOM" id="CLU_3107112_0_0_1"/>
<evidence type="ECO:0000313" key="3">
    <source>
        <dbReference type="Proteomes" id="UP000030104"/>
    </source>
</evidence>
<reference evidence="2 3" key="1">
    <citation type="journal article" date="2015" name="Mol. Plant Microbe Interact.">
        <title>Genome, transcriptome, and functional analyses of Penicillium expansum provide new insights into secondary metabolism and pathogenicity.</title>
        <authorList>
            <person name="Ballester A.R."/>
            <person name="Marcet-Houben M."/>
            <person name="Levin E."/>
            <person name="Sela N."/>
            <person name="Selma-Lazaro C."/>
            <person name="Carmona L."/>
            <person name="Wisniewski M."/>
            <person name="Droby S."/>
            <person name="Gonzalez-Candelas L."/>
            <person name="Gabaldon T."/>
        </authorList>
    </citation>
    <scope>NUCLEOTIDE SEQUENCE [LARGE SCALE GENOMIC DNA]</scope>
    <source>
        <strain evidence="2 3">PHI-1</strain>
    </source>
</reference>
<dbReference type="AlphaFoldDB" id="A0A0A2KCS2"/>
<evidence type="ECO:0000313" key="2">
    <source>
        <dbReference type="EMBL" id="KGO64743.1"/>
    </source>
</evidence>
<dbReference type="EMBL" id="JQGA01001564">
    <property type="protein sequence ID" value="KGO64743.1"/>
    <property type="molecule type" value="Genomic_DNA"/>
</dbReference>
<feature type="signal peptide" evidence="1">
    <location>
        <begin position="1"/>
        <end position="21"/>
    </location>
</feature>
<protein>
    <submittedName>
        <fullName evidence="2">Uncharacterized protein</fullName>
    </submittedName>
</protein>
<keyword evidence="3" id="KW-1185">Reference proteome</keyword>
<accession>A0A0A2KCS2</accession>
<organism evidence="2 3">
    <name type="scientific">Penicillium italicum</name>
    <name type="common">Blue mold</name>
    <dbReference type="NCBI Taxonomy" id="40296"/>
    <lineage>
        <taxon>Eukaryota</taxon>
        <taxon>Fungi</taxon>
        <taxon>Dikarya</taxon>
        <taxon>Ascomycota</taxon>
        <taxon>Pezizomycotina</taxon>
        <taxon>Eurotiomycetes</taxon>
        <taxon>Eurotiomycetidae</taxon>
        <taxon>Eurotiales</taxon>
        <taxon>Aspergillaceae</taxon>
        <taxon>Penicillium</taxon>
    </lineage>
</organism>
<keyword evidence="1" id="KW-0732">Signal</keyword>
<gene>
    <name evidence="2" type="ORF">PITC_052880</name>
</gene>
<proteinExistence type="predicted"/>